<gene>
    <name evidence="2" type="ORF">BJ970_005121</name>
</gene>
<organism evidence="2 3">
    <name type="scientific">Saccharopolyspora phatthalungensis</name>
    <dbReference type="NCBI Taxonomy" id="664693"/>
    <lineage>
        <taxon>Bacteria</taxon>
        <taxon>Bacillati</taxon>
        <taxon>Actinomycetota</taxon>
        <taxon>Actinomycetes</taxon>
        <taxon>Pseudonocardiales</taxon>
        <taxon>Pseudonocardiaceae</taxon>
        <taxon>Saccharopolyspora</taxon>
    </lineage>
</organism>
<accession>A0A840QC97</accession>
<protein>
    <submittedName>
        <fullName evidence="2">Uncharacterized protein</fullName>
    </submittedName>
</protein>
<evidence type="ECO:0000313" key="3">
    <source>
        <dbReference type="Proteomes" id="UP000584374"/>
    </source>
</evidence>
<reference evidence="2 3" key="1">
    <citation type="submission" date="2020-08" db="EMBL/GenBank/DDBJ databases">
        <title>Sequencing the genomes of 1000 actinobacteria strains.</title>
        <authorList>
            <person name="Klenk H.-P."/>
        </authorList>
    </citation>
    <scope>NUCLEOTIDE SEQUENCE [LARGE SCALE GENOMIC DNA]</scope>
    <source>
        <strain evidence="2 3">DSM 45584</strain>
    </source>
</reference>
<evidence type="ECO:0000313" key="2">
    <source>
        <dbReference type="EMBL" id="MBB5157587.1"/>
    </source>
</evidence>
<evidence type="ECO:0000256" key="1">
    <source>
        <dbReference type="SAM" id="MobiDB-lite"/>
    </source>
</evidence>
<dbReference type="Proteomes" id="UP000584374">
    <property type="component" value="Unassembled WGS sequence"/>
</dbReference>
<comment type="caution">
    <text evidence="2">The sequence shown here is derived from an EMBL/GenBank/DDBJ whole genome shotgun (WGS) entry which is preliminary data.</text>
</comment>
<feature type="compositionally biased region" description="Basic and acidic residues" evidence="1">
    <location>
        <begin position="19"/>
        <end position="28"/>
    </location>
</feature>
<dbReference type="EMBL" id="JACHIW010000001">
    <property type="protein sequence ID" value="MBB5157587.1"/>
    <property type="molecule type" value="Genomic_DNA"/>
</dbReference>
<keyword evidence="3" id="KW-1185">Reference proteome</keyword>
<dbReference type="AlphaFoldDB" id="A0A840QC97"/>
<feature type="region of interest" description="Disordered" evidence="1">
    <location>
        <begin position="18"/>
        <end position="40"/>
    </location>
</feature>
<proteinExistence type="predicted"/>
<sequence>MFDTGLRDRTGRQCLFGEHLLDDTEPSHSHRSHTGGTDLFRDPGTLAQRYVALAGSGSFAQFSDKIRLSLLLVPRAGSQGHEGQP</sequence>
<name>A0A840QC97_9PSEU</name>